<sequence length="533" mass="59122">MLLPFRDRIDRHKLFKIGIALGSGVLMGMTVAPVEAWYLAWVAIAPLWYLLCQRDARALVYGCCWGIGCYGLALSWIFGIHPMTWMGVPYLASLGIATFCLTFITLWGASLATLWSLGLRFIYTSTPQINPFGRVILGTVLWCGLEELYSLTDLWWSSLAMTQSPHNLAILHLGQLSGPTTVTGAIVFINGLIAEGCLAILGGAAGHEHRTRSERKSRSAWPYFGTAIASIIILHAIGFNLANRPLLQQAESAIEIGIIQGNVGNEVRHYRSGYDLAMENYTKGYVDLAQQGVAAVMTPETAFPYRESDIKNTPFYRTILDKKVMAFLGGFGEVGNKITNSILTIDSTGQIVSRYDKWKLVPLGEYIPFEQYLGKLIDTISPLEAHLLAGKFAPIVNTPLGNFIFGICYDSAYPEHFRRQAQTGELIITASNDAHYGAAMPAQHHALDLMRAIETDRWMLRASNTGYSAVIDPHGRTQWISKLNEFAAHAHLVYRQNTQTLYVSYGNWLTPLLFAIGLILFFKSTPSLKNTNN</sequence>
<feature type="transmembrane region" description="Helical" evidence="8">
    <location>
        <begin position="502"/>
        <end position="522"/>
    </location>
</feature>
<feature type="transmembrane region" description="Helical" evidence="8">
    <location>
        <begin position="221"/>
        <end position="242"/>
    </location>
</feature>
<evidence type="ECO:0000256" key="7">
    <source>
        <dbReference type="ARBA" id="ARBA00023315"/>
    </source>
</evidence>
<comment type="caution">
    <text evidence="8">Lacks conserved residue(s) required for the propagation of feature annotation.</text>
</comment>
<dbReference type="OrthoDB" id="9804277at2"/>
<comment type="subcellular location">
    <subcellularLocation>
        <location evidence="1 8">Cell membrane</location>
        <topology evidence="1 8">Multi-pass membrane protein</topology>
    </subcellularLocation>
</comment>
<dbReference type="GO" id="GO:0016410">
    <property type="term" value="F:N-acyltransferase activity"/>
    <property type="evidence" value="ECO:0007669"/>
    <property type="project" value="UniProtKB-UniRule"/>
</dbReference>
<keyword evidence="2 8" id="KW-1003">Cell membrane</keyword>
<dbReference type="AlphaFoldDB" id="A0A2T1GHL1"/>
<reference evidence="10 11" key="1">
    <citation type="submission" date="2018-03" db="EMBL/GenBank/DDBJ databases">
        <title>The ancient ancestry and fast evolution of plastids.</title>
        <authorList>
            <person name="Moore K.R."/>
            <person name="Magnabosco C."/>
            <person name="Momper L."/>
            <person name="Gold D.A."/>
            <person name="Bosak T."/>
            <person name="Fournier G.P."/>
        </authorList>
    </citation>
    <scope>NUCLEOTIDE SEQUENCE [LARGE SCALE GENOMIC DNA]</scope>
    <source>
        <strain evidence="10 11">CCALA 037</strain>
    </source>
</reference>
<dbReference type="PANTHER" id="PTHR38686:SF1">
    <property type="entry name" value="APOLIPOPROTEIN N-ACYLTRANSFERASE"/>
    <property type="match status" value="1"/>
</dbReference>
<feature type="transmembrane region" description="Helical" evidence="8">
    <location>
        <begin position="90"/>
        <end position="123"/>
    </location>
</feature>
<dbReference type="PANTHER" id="PTHR38686">
    <property type="entry name" value="APOLIPOPROTEIN N-ACYLTRANSFERASE"/>
    <property type="match status" value="1"/>
</dbReference>
<evidence type="ECO:0000259" key="9">
    <source>
        <dbReference type="PROSITE" id="PS50263"/>
    </source>
</evidence>
<evidence type="ECO:0000313" key="10">
    <source>
        <dbReference type="EMBL" id="PSB57189.1"/>
    </source>
</evidence>
<evidence type="ECO:0000256" key="1">
    <source>
        <dbReference type="ARBA" id="ARBA00004651"/>
    </source>
</evidence>
<keyword evidence="4 8" id="KW-0812">Transmembrane</keyword>
<accession>A0A2T1GHL1</accession>
<keyword evidence="7 8" id="KW-0012">Acyltransferase</keyword>
<protein>
    <recommendedName>
        <fullName evidence="8">Apolipoprotein N-acyltransferase</fullName>
        <shortName evidence="8">ALP N-acyltransferase</shortName>
        <ecNumber evidence="8">2.3.1.269</ecNumber>
    </recommendedName>
</protein>
<dbReference type="Gene3D" id="3.60.110.10">
    <property type="entry name" value="Carbon-nitrogen hydrolase"/>
    <property type="match status" value="1"/>
</dbReference>
<dbReference type="UniPathway" id="UPA00666"/>
<comment type="catalytic activity">
    <reaction evidence="8">
        <text>N-terminal S-1,2-diacyl-sn-glyceryl-L-cysteinyl-[lipoprotein] + a glycerophospholipid = N-acyl-S-1,2-diacyl-sn-glyceryl-L-cysteinyl-[lipoprotein] + a 2-acyl-sn-glycero-3-phospholipid + H(+)</text>
        <dbReference type="Rhea" id="RHEA:48228"/>
        <dbReference type="Rhea" id="RHEA-COMP:14681"/>
        <dbReference type="Rhea" id="RHEA-COMP:14684"/>
        <dbReference type="ChEBI" id="CHEBI:15378"/>
        <dbReference type="ChEBI" id="CHEBI:136912"/>
        <dbReference type="ChEBI" id="CHEBI:140656"/>
        <dbReference type="ChEBI" id="CHEBI:140657"/>
        <dbReference type="ChEBI" id="CHEBI:140660"/>
        <dbReference type="EC" id="2.3.1.269"/>
    </reaction>
</comment>
<feature type="transmembrane region" description="Helical" evidence="8">
    <location>
        <begin position="59"/>
        <end position="78"/>
    </location>
</feature>
<dbReference type="InterPro" id="IPR004563">
    <property type="entry name" value="Apolipo_AcylTrfase"/>
</dbReference>
<keyword evidence="3 8" id="KW-0808">Transferase</keyword>
<dbReference type="NCBIfam" id="TIGR00546">
    <property type="entry name" value="lnt"/>
    <property type="match status" value="1"/>
</dbReference>
<evidence type="ECO:0000256" key="4">
    <source>
        <dbReference type="ARBA" id="ARBA00022692"/>
    </source>
</evidence>
<dbReference type="EMBL" id="PVWO01000088">
    <property type="protein sequence ID" value="PSB57189.1"/>
    <property type="molecule type" value="Genomic_DNA"/>
</dbReference>
<dbReference type="Pfam" id="PF00795">
    <property type="entry name" value="CN_hydrolase"/>
    <property type="match status" value="1"/>
</dbReference>
<feature type="transmembrane region" description="Helical" evidence="8">
    <location>
        <begin position="176"/>
        <end position="201"/>
    </location>
</feature>
<evidence type="ECO:0000256" key="5">
    <source>
        <dbReference type="ARBA" id="ARBA00022989"/>
    </source>
</evidence>
<comment type="similarity">
    <text evidence="8">Belongs to the CN hydrolase family. Apolipoprotein N-acyltransferase subfamily.</text>
</comment>
<dbReference type="HAMAP" id="MF_01148">
    <property type="entry name" value="Lnt"/>
    <property type="match status" value="1"/>
</dbReference>
<dbReference type="Proteomes" id="UP000238937">
    <property type="component" value="Unassembled WGS sequence"/>
</dbReference>
<dbReference type="PROSITE" id="PS50263">
    <property type="entry name" value="CN_HYDROLASE"/>
    <property type="match status" value="1"/>
</dbReference>
<dbReference type="CDD" id="cd07571">
    <property type="entry name" value="ALP_N-acyl_transferase"/>
    <property type="match status" value="1"/>
</dbReference>
<dbReference type="Pfam" id="PF20154">
    <property type="entry name" value="LNT_N"/>
    <property type="match status" value="1"/>
</dbReference>
<gene>
    <name evidence="8" type="primary">lnt</name>
    <name evidence="10" type="ORF">C7B77_09245</name>
</gene>
<evidence type="ECO:0000256" key="6">
    <source>
        <dbReference type="ARBA" id="ARBA00023136"/>
    </source>
</evidence>
<feature type="domain" description="CN hydrolase" evidence="9">
    <location>
        <begin position="254"/>
        <end position="499"/>
    </location>
</feature>
<evidence type="ECO:0000256" key="3">
    <source>
        <dbReference type="ARBA" id="ARBA00022679"/>
    </source>
</evidence>
<dbReference type="SUPFAM" id="SSF56317">
    <property type="entry name" value="Carbon-nitrogen hydrolase"/>
    <property type="match status" value="1"/>
</dbReference>
<dbReference type="InterPro" id="IPR045378">
    <property type="entry name" value="LNT_N"/>
</dbReference>
<evidence type="ECO:0000256" key="8">
    <source>
        <dbReference type="HAMAP-Rule" id="MF_01148"/>
    </source>
</evidence>
<dbReference type="InterPro" id="IPR036526">
    <property type="entry name" value="C-N_Hydrolase_sf"/>
</dbReference>
<evidence type="ECO:0000313" key="11">
    <source>
        <dbReference type="Proteomes" id="UP000238937"/>
    </source>
</evidence>
<organism evidence="10 11">
    <name type="scientific">Chamaesiphon polymorphus CCALA 037</name>
    <dbReference type="NCBI Taxonomy" id="2107692"/>
    <lineage>
        <taxon>Bacteria</taxon>
        <taxon>Bacillati</taxon>
        <taxon>Cyanobacteriota</taxon>
        <taxon>Cyanophyceae</taxon>
        <taxon>Gomontiellales</taxon>
        <taxon>Chamaesiphonaceae</taxon>
        <taxon>Chamaesiphon</taxon>
    </lineage>
</organism>
<name>A0A2T1GHL1_9CYAN</name>
<dbReference type="GO" id="GO:0042158">
    <property type="term" value="P:lipoprotein biosynthetic process"/>
    <property type="evidence" value="ECO:0007669"/>
    <property type="project" value="UniProtKB-UniRule"/>
</dbReference>
<keyword evidence="6 8" id="KW-0472">Membrane</keyword>
<comment type="caution">
    <text evidence="10">The sequence shown here is derived from an EMBL/GenBank/DDBJ whole genome shotgun (WGS) entry which is preliminary data.</text>
</comment>
<keyword evidence="11" id="KW-1185">Reference proteome</keyword>
<dbReference type="GO" id="GO:0005886">
    <property type="term" value="C:plasma membrane"/>
    <property type="evidence" value="ECO:0007669"/>
    <property type="project" value="UniProtKB-SubCell"/>
</dbReference>
<evidence type="ECO:0000256" key="2">
    <source>
        <dbReference type="ARBA" id="ARBA00022475"/>
    </source>
</evidence>
<comment type="function">
    <text evidence="8">Catalyzes the phospholipid dependent N-acylation of the N-terminal cysteine of apolipoprotein, the last step in lipoprotein maturation.</text>
</comment>
<dbReference type="EC" id="2.3.1.269" evidence="8"/>
<comment type="pathway">
    <text evidence="8">Protein modification; lipoprotein biosynthesis (N-acyl transfer).</text>
</comment>
<dbReference type="RefSeq" id="WP_106303206.1">
    <property type="nucleotide sequence ID" value="NZ_PVWO01000088.1"/>
</dbReference>
<keyword evidence="10" id="KW-0449">Lipoprotein</keyword>
<dbReference type="InterPro" id="IPR003010">
    <property type="entry name" value="C-N_Hydrolase"/>
</dbReference>
<keyword evidence="5 8" id="KW-1133">Transmembrane helix</keyword>
<proteinExistence type="inferred from homology"/>